<organism evidence="2">
    <name type="scientific">Grammostola rosea</name>
    <name type="common">Chilean rose tarantula</name>
    <name type="synonym">Grammostola spatulata</name>
    <dbReference type="NCBI Taxonomy" id="432528"/>
    <lineage>
        <taxon>Eukaryota</taxon>
        <taxon>Metazoa</taxon>
        <taxon>Ecdysozoa</taxon>
        <taxon>Arthropoda</taxon>
        <taxon>Chelicerata</taxon>
        <taxon>Arachnida</taxon>
        <taxon>Araneae</taxon>
        <taxon>Mygalomorphae</taxon>
        <taxon>Avicularoidea</taxon>
        <taxon>Theraphosidae</taxon>
        <taxon>Grammostola</taxon>
    </lineage>
</organism>
<sequence length="105" mass="12260">MKAFFVILGLALLCAYSFALEEQDQLSLRNDLLTVMFAENSELTPETEERYCQKWMWTCDEERKCCEGLVCRLWCKKKNRVVISGEDTKLPTLKIQLMKSNITDI</sequence>
<reference evidence="2" key="1">
    <citation type="submission" date="2005-01" db="EMBL/GenBank/DDBJ databases">
        <title>Grammostola spatulata venom gland cDNA.</title>
        <authorList>
            <person name="Kimura T."/>
            <person name="Kubo T."/>
        </authorList>
    </citation>
    <scope>NUCLEOTIDE SEQUENCE</scope>
    <source>
        <tissue evidence="2">Venom gland</tissue>
    </source>
</reference>
<evidence type="ECO:0000313" key="2">
    <source>
        <dbReference type="EMBL" id="BAN13519.1"/>
    </source>
</evidence>
<dbReference type="EMBL" id="AB201023">
    <property type="protein sequence ID" value="BAN13519.1"/>
    <property type="molecule type" value="mRNA"/>
</dbReference>
<keyword evidence="1" id="KW-0732">Signal</keyword>
<feature type="chain" id="PRO_5004063249" evidence="1">
    <location>
        <begin position="20"/>
        <end position="105"/>
    </location>
</feature>
<accession>M5AXP5</accession>
<feature type="signal peptide" evidence="1">
    <location>
        <begin position="1"/>
        <end position="19"/>
    </location>
</feature>
<protein>
    <submittedName>
        <fullName evidence="2">GTx2-2</fullName>
    </submittedName>
</protein>
<evidence type="ECO:0000256" key="1">
    <source>
        <dbReference type="SAM" id="SignalP"/>
    </source>
</evidence>
<dbReference type="ArachnoServer" id="AS001747">
    <property type="toxin name" value="kappa-theraphotoxin-Gr2d"/>
</dbReference>
<proteinExistence type="evidence at transcript level"/>
<name>M5AXP5_GRARO</name>
<dbReference type="SUPFAM" id="SSF57059">
    <property type="entry name" value="omega toxin-like"/>
    <property type="match status" value="1"/>
</dbReference>
<dbReference type="AlphaFoldDB" id="M5AXP5"/>